<reference evidence="6" key="1">
    <citation type="journal article" date="2020" name="Stud. Mycol.">
        <title>101 Dothideomycetes genomes: a test case for predicting lifestyles and emergence of pathogens.</title>
        <authorList>
            <person name="Haridas S."/>
            <person name="Albert R."/>
            <person name="Binder M."/>
            <person name="Bloem J."/>
            <person name="Labutti K."/>
            <person name="Salamov A."/>
            <person name="Andreopoulos B."/>
            <person name="Baker S."/>
            <person name="Barry K."/>
            <person name="Bills G."/>
            <person name="Bluhm B."/>
            <person name="Cannon C."/>
            <person name="Castanera R."/>
            <person name="Culley D."/>
            <person name="Daum C."/>
            <person name="Ezra D."/>
            <person name="Gonzalez J."/>
            <person name="Henrissat B."/>
            <person name="Kuo A."/>
            <person name="Liang C."/>
            <person name="Lipzen A."/>
            <person name="Lutzoni F."/>
            <person name="Magnuson J."/>
            <person name="Mondo S."/>
            <person name="Nolan M."/>
            <person name="Ohm R."/>
            <person name="Pangilinan J."/>
            <person name="Park H.-J."/>
            <person name="Ramirez L."/>
            <person name="Alfaro M."/>
            <person name="Sun H."/>
            <person name="Tritt A."/>
            <person name="Yoshinaga Y."/>
            <person name="Zwiers L.-H."/>
            <person name="Turgeon B."/>
            <person name="Goodwin S."/>
            <person name="Spatafora J."/>
            <person name="Crous P."/>
            <person name="Grigoriev I."/>
        </authorList>
    </citation>
    <scope>NUCLEOTIDE SEQUENCE</scope>
    <source>
        <strain evidence="6">CBS 113979</strain>
    </source>
</reference>
<dbReference type="GO" id="GO:0071949">
    <property type="term" value="F:FAD binding"/>
    <property type="evidence" value="ECO:0007669"/>
    <property type="project" value="InterPro"/>
</dbReference>
<evidence type="ECO:0000256" key="2">
    <source>
        <dbReference type="ARBA" id="ARBA00022630"/>
    </source>
</evidence>
<dbReference type="PRINTS" id="PR00420">
    <property type="entry name" value="RNGMNOXGNASE"/>
</dbReference>
<protein>
    <submittedName>
        <fullName evidence="6">FAD/NAD(P)-binding domain-containing protein</fullName>
    </submittedName>
</protein>
<sequence>MAAKTTILIIGAGPVGLFLALRLAQAEISVVVLESLDHLQDESKAMMQMPPTFPDYKKAGLYDAVHAASGKLHNTGVVFRKTTDHSIVEALPAVPEKQGPFIVPQNVFCDILVKKLAQLKSAQLLMGHRFESMATSEAGVNVKVTTTDGTKKEFEAQYLVGADGGRGSVRKAAGINYQGETLPAQLIATDVYYDFEKHGWFHGNFMIDPKNYGLVGPISDDGLWRVSFCVEDGMDQKDYEALIPEKFEAMFPGPRPLDYKIKQIHPYRAQQLCSETFRKGPILLAGDAAHLTNPYAGMGLTSGIFDSSSLAECLISHINRGAPDSLLDSWAAARRQAYLNVVDKVSRACYWAVQHPDADSIGDRHPMLKAAKAGPNFKPPSAATDVTTLDGYI</sequence>
<gene>
    <name evidence="6" type="ORF">K402DRAFT_400652</name>
</gene>
<dbReference type="Gene3D" id="3.30.70.2450">
    <property type="match status" value="1"/>
</dbReference>
<keyword evidence="2" id="KW-0285">Flavoprotein</keyword>
<proteinExistence type="predicted"/>
<dbReference type="GO" id="GO:0016709">
    <property type="term" value="F:oxidoreductase activity, acting on paired donors, with incorporation or reduction of molecular oxygen, NAD(P)H as one donor, and incorporation of one atom of oxygen"/>
    <property type="evidence" value="ECO:0007669"/>
    <property type="project" value="UniProtKB-ARBA"/>
</dbReference>
<dbReference type="AlphaFoldDB" id="A0A6G1HD78"/>
<dbReference type="InterPro" id="IPR036188">
    <property type="entry name" value="FAD/NAD-bd_sf"/>
</dbReference>
<organism evidence="6 7">
    <name type="scientific">Aulographum hederae CBS 113979</name>
    <dbReference type="NCBI Taxonomy" id="1176131"/>
    <lineage>
        <taxon>Eukaryota</taxon>
        <taxon>Fungi</taxon>
        <taxon>Dikarya</taxon>
        <taxon>Ascomycota</taxon>
        <taxon>Pezizomycotina</taxon>
        <taxon>Dothideomycetes</taxon>
        <taxon>Pleosporomycetidae</taxon>
        <taxon>Aulographales</taxon>
        <taxon>Aulographaceae</taxon>
    </lineage>
</organism>
<evidence type="ECO:0000313" key="6">
    <source>
        <dbReference type="EMBL" id="KAF1991186.1"/>
    </source>
</evidence>
<feature type="domain" description="FAD-binding" evidence="5">
    <location>
        <begin position="4"/>
        <end position="343"/>
    </location>
</feature>
<accession>A0A6G1HD78</accession>
<keyword evidence="3" id="KW-0274">FAD</keyword>
<dbReference type="InterPro" id="IPR002938">
    <property type="entry name" value="FAD-bd"/>
</dbReference>
<keyword evidence="4" id="KW-0560">Oxidoreductase</keyword>
<dbReference type="InterPro" id="IPR050641">
    <property type="entry name" value="RIFMO-like"/>
</dbReference>
<dbReference type="Gene3D" id="3.50.50.60">
    <property type="entry name" value="FAD/NAD(P)-binding domain"/>
    <property type="match status" value="1"/>
</dbReference>
<dbReference type="PANTHER" id="PTHR43004">
    <property type="entry name" value="TRK SYSTEM POTASSIUM UPTAKE PROTEIN"/>
    <property type="match status" value="1"/>
</dbReference>
<dbReference type="EMBL" id="ML977140">
    <property type="protein sequence ID" value="KAF1991186.1"/>
    <property type="molecule type" value="Genomic_DNA"/>
</dbReference>
<name>A0A6G1HD78_9PEZI</name>
<dbReference type="Proteomes" id="UP000800041">
    <property type="component" value="Unassembled WGS sequence"/>
</dbReference>
<dbReference type="OrthoDB" id="10016252at2759"/>
<evidence type="ECO:0000256" key="3">
    <source>
        <dbReference type="ARBA" id="ARBA00022827"/>
    </source>
</evidence>
<evidence type="ECO:0000256" key="4">
    <source>
        <dbReference type="ARBA" id="ARBA00023002"/>
    </source>
</evidence>
<evidence type="ECO:0000259" key="5">
    <source>
        <dbReference type="Pfam" id="PF01494"/>
    </source>
</evidence>
<dbReference type="Pfam" id="PF01494">
    <property type="entry name" value="FAD_binding_3"/>
    <property type="match status" value="1"/>
</dbReference>
<evidence type="ECO:0000313" key="7">
    <source>
        <dbReference type="Proteomes" id="UP000800041"/>
    </source>
</evidence>
<dbReference type="PANTHER" id="PTHR43004:SF19">
    <property type="entry name" value="BINDING MONOOXYGENASE, PUTATIVE (JCVI)-RELATED"/>
    <property type="match status" value="1"/>
</dbReference>
<evidence type="ECO:0000256" key="1">
    <source>
        <dbReference type="ARBA" id="ARBA00001974"/>
    </source>
</evidence>
<dbReference type="SUPFAM" id="SSF51905">
    <property type="entry name" value="FAD/NAD(P)-binding domain"/>
    <property type="match status" value="1"/>
</dbReference>
<comment type="cofactor">
    <cofactor evidence="1">
        <name>FAD</name>
        <dbReference type="ChEBI" id="CHEBI:57692"/>
    </cofactor>
</comment>
<keyword evidence="7" id="KW-1185">Reference proteome</keyword>